<protein>
    <submittedName>
        <fullName evidence="2">Uncharacterized protein</fullName>
    </submittedName>
</protein>
<evidence type="ECO:0000313" key="2">
    <source>
        <dbReference type="EMBL" id="KAH1173846.1"/>
    </source>
</evidence>
<dbReference type="Proteomes" id="UP000827986">
    <property type="component" value="Unassembled WGS sequence"/>
</dbReference>
<accession>A0A9D3X6K0</accession>
<dbReference type="AlphaFoldDB" id="A0A9D3X6K0"/>
<gene>
    <name evidence="2" type="ORF">KIL84_017685</name>
</gene>
<feature type="region of interest" description="Disordered" evidence="1">
    <location>
        <begin position="39"/>
        <end position="68"/>
    </location>
</feature>
<comment type="caution">
    <text evidence="2">The sequence shown here is derived from an EMBL/GenBank/DDBJ whole genome shotgun (WGS) entry which is preliminary data.</text>
</comment>
<evidence type="ECO:0000313" key="3">
    <source>
        <dbReference type="Proteomes" id="UP000827986"/>
    </source>
</evidence>
<proteinExistence type="predicted"/>
<reference evidence="2" key="1">
    <citation type="submission" date="2021-09" db="EMBL/GenBank/DDBJ databases">
        <title>The genome of Mauremys mutica provides insights into the evolution of semi-aquatic lifestyle.</title>
        <authorList>
            <person name="Gong S."/>
            <person name="Gao Y."/>
        </authorList>
    </citation>
    <scope>NUCLEOTIDE SEQUENCE</scope>
    <source>
        <strain evidence="2">MM-2020</strain>
        <tissue evidence="2">Muscle</tissue>
    </source>
</reference>
<dbReference type="EMBL" id="JAHDVG010000482">
    <property type="protein sequence ID" value="KAH1173846.1"/>
    <property type="molecule type" value="Genomic_DNA"/>
</dbReference>
<keyword evidence="3" id="KW-1185">Reference proteome</keyword>
<organism evidence="2 3">
    <name type="scientific">Mauremys mutica</name>
    <name type="common">yellowpond turtle</name>
    <dbReference type="NCBI Taxonomy" id="74926"/>
    <lineage>
        <taxon>Eukaryota</taxon>
        <taxon>Metazoa</taxon>
        <taxon>Chordata</taxon>
        <taxon>Craniata</taxon>
        <taxon>Vertebrata</taxon>
        <taxon>Euteleostomi</taxon>
        <taxon>Archelosauria</taxon>
        <taxon>Testudinata</taxon>
        <taxon>Testudines</taxon>
        <taxon>Cryptodira</taxon>
        <taxon>Durocryptodira</taxon>
        <taxon>Testudinoidea</taxon>
        <taxon>Geoemydidae</taxon>
        <taxon>Geoemydinae</taxon>
        <taxon>Mauremys</taxon>
    </lineage>
</organism>
<evidence type="ECO:0000256" key="1">
    <source>
        <dbReference type="SAM" id="MobiDB-lite"/>
    </source>
</evidence>
<sequence>MLKAADVGPAVLWAVDEKGKQTAQAAWCMQHFPRTLYSAAPPTSAHHMPKSQAKSRAGGGQQKLRTKSSAAAQACAGIAPTLHPLYVNHAELSIRARRPLLNSAGNADLLDTWPS</sequence>
<name>A0A9D3X6K0_9SAUR</name>